<feature type="region of interest" description="Disordered" evidence="25">
    <location>
        <begin position="1083"/>
        <end position="1132"/>
    </location>
</feature>
<dbReference type="InterPro" id="IPR027417">
    <property type="entry name" value="P-loop_NTPase"/>
</dbReference>
<dbReference type="InterPro" id="IPR005225">
    <property type="entry name" value="Small_GTP-bd"/>
</dbReference>
<dbReference type="SUPFAM" id="SSF52047">
    <property type="entry name" value="RNI-like"/>
    <property type="match status" value="1"/>
</dbReference>
<dbReference type="SMART" id="SM00174">
    <property type="entry name" value="RHO"/>
    <property type="match status" value="1"/>
</dbReference>
<dbReference type="Gene3D" id="1.20.58.1360">
    <property type="match status" value="1"/>
</dbReference>
<comment type="subcellular location">
    <subcellularLocation>
        <location evidence="3">Membrane</location>
    </subcellularLocation>
    <subcellularLocation>
        <location evidence="2">Nucleus</location>
    </subcellularLocation>
</comment>
<dbReference type="PROSITE" id="PS50016">
    <property type="entry name" value="ZF_PHD_2"/>
    <property type="match status" value="1"/>
</dbReference>
<dbReference type="GO" id="GO:0008270">
    <property type="term" value="F:zinc ion binding"/>
    <property type="evidence" value="ECO:0007669"/>
    <property type="project" value="UniProtKB-KW"/>
</dbReference>
<dbReference type="GO" id="GO:0140680">
    <property type="term" value="F:histone H3K36me/H3K36me2 demethylase activity"/>
    <property type="evidence" value="ECO:0007669"/>
    <property type="project" value="UniProtKB-EC"/>
</dbReference>
<dbReference type="Gene3D" id="3.30.40.10">
    <property type="entry name" value="Zinc/RING finger domain, C3HC4 (zinc finger)"/>
    <property type="match status" value="1"/>
</dbReference>
<feature type="region of interest" description="Disordered" evidence="25">
    <location>
        <begin position="152"/>
        <end position="174"/>
    </location>
</feature>
<dbReference type="FunFam" id="2.60.120.650:FF:000005">
    <property type="entry name" value="lysine-specific demethylase 2A isoform X1"/>
    <property type="match status" value="1"/>
</dbReference>
<dbReference type="SUPFAM" id="SSF52540">
    <property type="entry name" value="P-loop containing nucleoside triphosphate hydrolases"/>
    <property type="match status" value="1"/>
</dbReference>
<dbReference type="PROSITE" id="PS51420">
    <property type="entry name" value="RHO"/>
    <property type="match status" value="1"/>
</dbReference>
<keyword evidence="14" id="KW-0156">Chromatin regulator</keyword>
<keyword evidence="8" id="KW-0479">Metal-binding</keyword>
<evidence type="ECO:0000256" key="14">
    <source>
        <dbReference type="ARBA" id="ARBA00022853"/>
    </source>
</evidence>
<evidence type="ECO:0000256" key="16">
    <source>
        <dbReference type="ARBA" id="ARBA00023002"/>
    </source>
</evidence>
<dbReference type="SUPFAM" id="SSF51197">
    <property type="entry name" value="Clavaminate synthase-like"/>
    <property type="match status" value="1"/>
</dbReference>
<evidence type="ECO:0000256" key="10">
    <source>
        <dbReference type="ARBA" id="ARBA00022741"/>
    </source>
</evidence>
<dbReference type="GO" id="GO:0005634">
    <property type="term" value="C:nucleus"/>
    <property type="evidence" value="ECO:0007669"/>
    <property type="project" value="UniProtKB-SubCell"/>
</dbReference>
<dbReference type="Proteomes" id="UP000664991">
    <property type="component" value="Chromosome 21"/>
</dbReference>
<name>A0A835ZUV9_SHEEP</name>
<dbReference type="SMART" id="SM00175">
    <property type="entry name" value="RAB"/>
    <property type="match status" value="1"/>
</dbReference>
<dbReference type="GO" id="GO:0003677">
    <property type="term" value="F:DNA binding"/>
    <property type="evidence" value="ECO:0007669"/>
    <property type="project" value="UniProtKB-KW"/>
</dbReference>
<dbReference type="PANTHER" id="PTHR23123">
    <property type="entry name" value="PHD/F-BOX CONTAINING PROTEIN"/>
    <property type="match status" value="1"/>
</dbReference>
<dbReference type="EMBL" id="JAEMGP010000021">
    <property type="protein sequence ID" value="KAG5196612.1"/>
    <property type="molecule type" value="Genomic_DNA"/>
</dbReference>
<evidence type="ECO:0000256" key="18">
    <source>
        <dbReference type="ARBA" id="ARBA00023015"/>
    </source>
</evidence>
<dbReference type="Gene3D" id="2.60.120.650">
    <property type="entry name" value="Cupin"/>
    <property type="match status" value="1"/>
</dbReference>
<organism evidence="29 30">
    <name type="scientific">Ovis aries</name>
    <name type="common">Sheep</name>
    <dbReference type="NCBI Taxonomy" id="9940"/>
    <lineage>
        <taxon>Eukaryota</taxon>
        <taxon>Metazoa</taxon>
        <taxon>Chordata</taxon>
        <taxon>Craniata</taxon>
        <taxon>Vertebrata</taxon>
        <taxon>Euteleostomi</taxon>
        <taxon>Mammalia</taxon>
        <taxon>Eutheria</taxon>
        <taxon>Laurasiatheria</taxon>
        <taxon>Artiodactyla</taxon>
        <taxon>Ruminantia</taxon>
        <taxon>Pecora</taxon>
        <taxon>Bovidae</taxon>
        <taxon>Caprinae</taxon>
        <taxon>Ovis</taxon>
    </lineage>
</organism>
<keyword evidence="10" id="KW-0547">Nucleotide-binding</keyword>
<keyword evidence="22" id="KW-0539">Nucleus</keyword>
<dbReference type="SMART" id="SM00558">
    <property type="entry name" value="JmjC"/>
    <property type="match status" value="1"/>
</dbReference>
<dbReference type="InterPro" id="IPR011011">
    <property type="entry name" value="Znf_FYVE_PHD"/>
</dbReference>
<feature type="compositionally biased region" description="Basic and acidic residues" evidence="25">
    <location>
        <begin position="152"/>
        <end position="170"/>
    </location>
</feature>
<dbReference type="PROSITE" id="PS51419">
    <property type="entry name" value="RAB"/>
    <property type="match status" value="1"/>
</dbReference>
<keyword evidence="12" id="KW-0833">Ubl conjugation pathway</keyword>
<feature type="compositionally biased region" description="Polar residues" evidence="25">
    <location>
        <begin position="679"/>
        <end position="689"/>
    </location>
</feature>
<dbReference type="PROSITE" id="PS51058">
    <property type="entry name" value="ZF_CXXC"/>
    <property type="match status" value="1"/>
</dbReference>
<dbReference type="FunFam" id="3.80.10.10:FF:000011">
    <property type="entry name" value="Lysine-specific demethylase 2B isoform X1"/>
    <property type="match status" value="1"/>
</dbReference>
<dbReference type="PRINTS" id="PR00449">
    <property type="entry name" value="RASTRNSFRMNG"/>
</dbReference>
<comment type="similarity">
    <text evidence="4">Belongs to the JHDM1 histone demethylase family.</text>
</comment>
<dbReference type="InterPro" id="IPR001810">
    <property type="entry name" value="F-box_dom"/>
</dbReference>
<evidence type="ECO:0000256" key="1">
    <source>
        <dbReference type="ARBA" id="ARBA00001954"/>
    </source>
</evidence>
<dbReference type="SUPFAM" id="SSF57903">
    <property type="entry name" value="FYVE/PHD zinc finger"/>
    <property type="match status" value="1"/>
</dbReference>
<keyword evidence="15" id="KW-0223">Dioxygenase</keyword>
<keyword evidence="17" id="KW-0408">Iron</keyword>
<dbReference type="Pfam" id="PF16866">
    <property type="entry name" value="PHD_4"/>
    <property type="match status" value="1"/>
</dbReference>
<dbReference type="Gene3D" id="3.80.10.10">
    <property type="entry name" value="Ribonuclease Inhibitor"/>
    <property type="match status" value="1"/>
</dbReference>
<keyword evidence="21" id="KW-0804">Transcription</keyword>
<evidence type="ECO:0000256" key="22">
    <source>
        <dbReference type="ARBA" id="ARBA00023242"/>
    </source>
</evidence>
<keyword evidence="13" id="KW-0862">Zinc</keyword>
<feature type="region of interest" description="Disordered" evidence="25">
    <location>
        <begin position="931"/>
        <end position="1034"/>
    </location>
</feature>
<keyword evidence="18" id="KW-0805">Transcription regulation</keyword>
<evidence type="ECO:0000256" key="23">
    <source>
        <dbReference type="ARBA" id="ARBA00047915"/>
    </source>
</evidence>
<evidence type="ECO:0000256" key="2">
    <source>
        <dbReference type="ARBA" id="ARBA00004123"/>
    </source>
</evidence>
<dbReference type="InterPro" id="IPR013083">
    <property type="entry name" value="Znf_RING/FYVE/PHD"/>
</dbReference>
<comment type="cofactor">
    <cofactor evidence="1">
        <name>Fe(2+)</name>
        <dbReference type="ChEBI" id="CHEBI:29033"/>
    </cofactor>
</comment>
<evidence type="ECO:0000256" key="25">
    <source>
        <dbReference type="SAM" id="MobiDB-lite"/>
    </source>
</evidence>
<feature type="region of interest" description="Disordered" evidence="25">
    <location>
        <begin position="777"/>
        <end position="802"/>
    </location>
</feature>
<keyword evidence="9" id="KW-0677">Repeat</keyword>
<feature type="region of interest" description="Disordered" evidence="25">
    <location>
        <begin position="610"/>
        <end position="635"/>
    </location>
</feature>
<dbReference type="PROSITE" id="PS51184">
    <property type="entry name" value="JMJC"/>
    <property type="match status" value="1"/>
</dbReference>
<evidence type="ECO:0000256" key="15">
    <source>
        <dbReference type="ARBA" id="ARBA00022964"/>
    </source>
</evidence>
<evidence type="ECO:0000256" key="6">
    <source>
        <dbReference type="ARBA" id="ARBA00022491"/>
    </source>
</evidence>
<proteinExistence type="inferred from homology"/>
<feature type="compositionally biased region" description="Acidic residues" evidence="25">
    <location>
        <begin position="1096"/>
        <end position="1116"/>
    </location>
</feature>
<dbReference type="InterPro" id="IPR001965">
    <property type="entry name" value="Znf_PHD"/>
</dbReference>
<dbReference type="EC" id="1.14.11.27" evidence="5"/>
<dbReference type="Pfam" id="PF02008">
    <property type="entry name" value="zf-CXXC"/>
    <property type="match status" value="1"/>
</dbReference>
<dbReference type="Pfam" id="PF17811">
    <property type="entry name" value="JHD"/>
    <property type="match status" value="1"/>
</dbReference>
<feature type="compositionally biased region" description="Low complexity" evidence="25">
    <location>
        <begin position="663"/>
        <end position="678"/>
    </location>
</feature>
<evidence type="ECO:0000313" key="29">
    <source>
        <dbReference type="EMBL" id="KAG5196612.1"/>
    </source>
</evidence>
<feature type="domain" description="JmjC" evidence="28">
    <location>
        <begin position="393"/>
        <end position="561"/>
    </location>
</feature>
<evidence type="ECO:0000256" key="8">
    <source>
        <dbReference type="ARBA" id="ARBA00022723"/>
    </source>
</evidence>
<sequence length="1407" mass="159524">MKAAQASGEEAPGGARSVKVVLVGDGGCGKTSLLMVFAEGAFPESYTPTVFERLAVNLQVKGKPVQLQIWDTAGQVDYDRLRPLFYPDASVLLLCFDVTSPHSFDNISNRWYPEVNHFCKEVPIVVVGCKTDLRKDKSLVKKLRKNGLEPVTYHRCDPRPERDPDAKDGQPQRGVDVVCAADGSRQGRLDTRRGATKCCNLVPKEEEEGSPGVVSFCNFDRRVRDGTRRRKDSLQPEIDFSFYVSSFGEILTSPFPAGKRGTMRRRYEDDGISDDEIEGKRTFDLEEKLHTNKYNANFVTFMEGKDFNVEYIQRGGLRDPLIFKNSDGLGIKMPDPDFTVNDVKMCVGSRRMVDVMDVNTQKGIEMTMAQWTRYYETPEEEREKLYNVISLEFSHTRLENMVQRPSTVDFIDWVDNMWPRHLKESQTESTNAILEMQYPKVQKYCLMSVRGCYTDFHVDFGGTSVWYHIHQGGKVFWLIPPTAHNLELYENWLLSGKQGDIFLGDRVSDCQRIELKQGYTFVIPSGWIHAVYTPTDTLVFGGNFLHSFNIPMQLKIYNIEDRTRVPNKFRYPFYYEMCWYVLERYVYCITNRSHLTKEFQKESLSMDLELNGLESGNGDEEAVDREPRRLSSRRSVLTSPVANGVSLDYDGLGKTCRSLPSLKKTLSGDSSSDSSRGSQNGQVWDSQCSPRKDRQVHLTHFELEGLRCLVDKLESLPLHKKCVPTGIEDEDALIADVKVLLEELANSDPKLALTGVPIVQWPKRDKLKFPTRPKVRVPTIPITKPHTMKPAPRLTPVRPAAASPIVSGARRRRVRCRKCKACVQGECGVCHYCRDMKKFGGPGRMKQSCVLRQCLAPRLPHSVTCSLCGEVDQNEETQDFEKKLMECCICNEIVHPGCLQMDGEGLLNEELPNCWECPKCYQEDSSEKAQKRKMEESDEEAVQAKVLRPLRSCDEPLTPPPHSPTSMLQLIHDPASPRGVVTRSSPGAGPSDHHSASRDERFKRRQLLRLQATERTMVREKENNPSGKKELSEVEKAKIRGSYLTVTLQRPTKELHGTSIVPKLQAITASSANLRHSPRVLVQHCPARTPQRGDEEGLGGEEEDEEEEEEEDDSAEEGGAARLNGRGSWAQDGDESWMQREVWMSVFRYLSRRELCECMRVCKTWYKWCCDKRLWTKIDLSRCKAIVPQALSGIIKRQPVSLDLSWTNISKKQLTWLVNRLPGLKDLLLAGCSWSAVSALSTSSCPLLRTLDLRWAVGIKDPQIRDLLTPPADKPGQDNRSKLRNMTDFRLAGLDITDATLRLIIRHMPLLSRLDLSHCSHLTDQSSNLLTAVGSSTRYSLTELNMAGCNKLTDQTLIYLRRIANVTLIDLRGCKQITRKACEHFISDLSINSLYCLSDEKLIQKIS</sequence>
<dbReference type="InterPro" id="IPR019787">
    <property type="entry name" value="Znf_PHD-finger"/>
</dbReference>
<evidence type="ECO:0000256" key="3">
    <source>
        <dbReference type="ARBA" id="ARBA00004370"/>
    </source>
</evidence>
<reference evidence="29 30" key="1">
    <citation type="submission" date="2020-12" db="EMBL/GenBank/DDBJ databases">
        <title>De novo assembly of Tibetan sheep genome.</title>
        <authorList>
            <person name="Li X."/>
        </authorList>
    </citation>
    <scope>NUCLEOTIDE SEQUENCE [LARGE SCALE GENOMIC DNA]</scope>
    <source>
        <tissue evidence="29">Heart</tissue>
    </source>
</reference>
<comment type="catalytic activity">
    <reaction evidence="23">
        <text>N(6),N(6)-dimethyl-L-lysyl(36)-[histone H3] + 2 2-oxoglutarate + 2 O2 = L-lysyl(36)-[histone H3] + 2 formaldehyde + 2 succinate + 2 CO2</text>
        <dbReference type="Rhea" id="RHEA:42032"/>
        <dbReference type="Rhea" id="RHEA-COMP:9785"/>
        <dbReference type="Rhea" id="RHEA-COMP:9787"/>
        <dbReference type="ChEBI" id="CHEBI:15379"/>
        <dbReference type="ChEBI" id="CHEBI:16526"/>
        <dbReference type="ChEBI" id="CHEBI:16810"/>
        <dbReference type="ChEBI" id="CHEBI:16842"/>
        <dbReference type="ChEBI" id="CHEBI:29969"/>
        <dbReference type="ChEBI" id="CHEBI:30031"/>
        <dbReference type="ChEBI" id="CHEBI:61976"/>
        <dbReference type="EC" id="1.14.11.27"/>
    </reaction>
</comment>
<dbReference type="PROSITE" id="PS01359">
    <property type="entry name" value="ZF_PHD_1"/>
    <property type="match status" value="1"/>
</dbReference>
<keyword evidence="16" id="KW-0560">Oxidoreductase</keyword>
<accession>A0A835ZUV9</accession>
<evidence type="ECO:0000259" key="27">
    <source>
        <dbReference type="PROSITE" id="PS51058"/>
    </source>
</evidence>
<dbReference type="NCBIfam" id="TIGR00231">
    <property type="entry name" value="small_GTP"/>
    <property type="match status" value="1"/>
</dbReference>
<dbReference type="SMART" id="SM00176">
    <property type="entry name" value="RAN"/>
    <property type="match status" value="1"/>
</dbReference>
<protein>
    <recommendedName>
        <fullName evidence="5">[histone H3]-dimethyl-L-lysine(36) demethylase</fullName>
        <ecNumber evidence="5">1.14.11.27</ecNumber>
    </recommendedName>
</protein>
<comment type="caution">
    <text evidence="29">The sequence shown here is derived from an EMBL/GenBank/DDBJ whole genome shotgun (WGS) entry which is preliminary data.</text>
</comment>
<evidence type="ECO:0000256" key="11">
    <source>
        <dbReference type="ARBA" id="ARBA00022771"/>
    </source>
</evidence>
<dbReference type="Gene3D" id="3.40.50.300">
    <property type="entry name" value="P-loop containing nucleotide triphosphate hydrolases"/>
    <property type="match status" value="1"/>
</dbReference>
<dbReference type="SMART" id="SM00367">
    <property type="entry name" value="LRR_CC"/>
    <property type="match status" value="3"/>
</dbReference>
<feature type="region of interest" description="Disordered" evidence="25">
    <location>
        <begin position="663"/>
        <end position="689"/>
    </location>
</feature>
<dbReference type="CDD" id="cd21784">
    <property type="entry name" value="CTD_KDM2A"/>
    <property type="match status" value="1"/>
</dbReference>
<keyword evidence="11 24" id="KW-0863">Zinc-finger</keyword>
<dbReference type="Pfam" id="PF12937">
    <property type="entry name" value="F-box-like"/>
    <property type="match status" value="1"/>
</dbReference>
<evidence type="ECO:0000313" key="30">
    <source>
        <dbReference type="Proteomes" id="UP000664991"/>
    </source>
</evidence>
<evidence type="ECO:0000259" key="28">
    <source>
        <dbReference type="PROSITE" id="PS51184"/>
    </source>
</evidence>
<evidence type="ECO:0000256" key="4">
    <source>
        <dbReference type="ARBA" id="ARBA00008037"/>
    </source>
</evidence>
<dbReference type="CDD" id="cd22181">
    <property type="entry name" value="F-box_FBXL11"/>
    <property type="match status" value="1"/>
</dbReference>
<evidence type="ECO:0000256" key="20">
    <source>
        <dbReference type="ARBA" id="ARBA00023136"/>
    </source>
</evidence>
<dbReference type="GO" id="GO:0005525">
    <property type="term" value="F:GTP binding"/>
    <property type="evidence" value="ECO:0007669"/>
    <property type="project" value="InterPro"/>
</dbReference>
<dbReference type="PROSITE" id="PS51421">
    <property type="entry name" value="RAS"/>
    <property type="match status" value="1"/>
</dbReference>
<dbReference type="InterPro" id="IPR019786">
    <property type="entry name" value="Zinc_finger_PHD-type_CS"/>
</dbReference>
<keyword evidence="19" id="KW-0238">DNA-binding</keyword>
<evidence type="ECO:0000256" key="7">
    <source>
        <dbReference type="ARBA" id="ARBA00022614"/>
    </source>
</evidence>
<keyword evidence="7" id="KW-0433">Leucine-rich repeat</keyword>
<dbReference type="GO" id="GO:0003924">
    <property type="term" value="F:GTPase activity"/>
    <property type="evidence" value="ECO:0007669"/>
    <property type="project" value="InterPro"/>
</dbReference>
<dbReference type="InterPro" id="IPR050690">
    <property type="entry name" value="JHDM1_Histone_Demethylase"/>
</dbReference>
<gene>
    <name evidence="29" type="ORF">JEQ12_011298</name>
</gene>
<dbReference type="InterPro" id="IPR041070">
    <property type="entry name" value="JHD"/>
</dbReference>
<feature type="domain" description="CXXC-type" evidence="27">
    <location>
        <begin position="809"/>
        <end position="855"/>
    </location>
</feature>
<dbReference type="InterPro" id="IPR032675">
    <property type="entry name" value="LRR_dom_sf"/>
</dbReference>
<dbReference type="InterPro" id="IPR001806">
    <property type="entry name" value="Small_GTPase"/>
</dbReference>
<dbReference type="SMART" id="SM00173">
    <property type="entry name" value="RAS"/>
    <property type="match status" value="1"/>
</dbReference>
<keyword evidence="6" id="KW-0678">Repressor</keyword>
<evidence type="ECO:0000256" key="17">
    <source>
        <dbReference type="ARBA" id="ARBA00023004"/>
    </source>
</evidence>
<keyword evidence="20" id="KW-0472">Membrane</keyword>
<evidence type="ECO:0000256" key="9">
    <source>
        <dbReference type="ARBA" id="ARBA00022737"/>
    </source>
</evidence>
<dbReference type="Pfam" id="PF00071">
    <property type="entry name" value="Ras"/>
    <property type="match status" value="1"/>
</dbReference>
<dbReference type="FunFam" id="3.40.50.300:FF:002060">
    <property type="entry name" value="Rho family GTPase"/>
    <property type="match status" value="1"/>
</dbReference>
<evidence type="ECO:0000256" key="13">
    <source>
        <dbReference type="ARBA" id="ARBA00022833"/>
    </source>
</evidence>
<dbReference type="CDD" id="cd15643">
    <property type="entry name" value="PHD_KDM2A"/>
    <property type="match status" value="1"/>
</dbReference>
<evidence type="ECO:0000256" key="21">
    <source>
        <dbReference type="ARBA" id="ARBA00023163"/>
    </source>
</evidence>
<dbReference type="SMART" id="SM00249">
    <property type="entry name" value="PHD"/>
    <property type="match status" value="1"/>
</dbReference>
<dbReference type="InterPro" id="IPR003347">
    <property type="entry name" value="JmjC_dom"/>
</dbReference>
<dbReference type="GO" id="GO:0016020">
    <property type="term" value="C:membrane"/>
    <property type="evidence" value="ECO:0007669"/>
    <property type="project" value="UniProtKB-SubCell"/>
</dbReference>
<evidence type="ECO:0000256" key="5">
    <source>
        <dbReference type="ARBA" id="ARBA00013246"/>
    </source>
</evidence>
<dbReference type="InterPro" id="IPR006553">
    <property type="entry name" value="Leu-rich_rpt_Cys-con_subtyp"/>
</dbReference>
<feature type="domain" description="PHD-type" evidence="26">
    <location>
        <begin position="862"/>
        <end position="923"/>
    </location>
</feature>
<feature type="compositionally biased region" description="Basic and acidic residues" evidence="25">
    <location>
        <begin position="991"/>
        <end position="1002"/>
    </location>
</feature>
<dbReference type="InterPro" id="IPR002857">
    <property type="entry name" value="Znf_CXXC"/>
</dbReference>
<feature type="compositionally biased region" description="Basic and acidic residues" evidence="25">
    <location>
        <begin position="1016"/>
        <end position="1034"/>
    </location>
</feature>
<evidence type="ECO:0000256" key="19">
    <source>
        <dbReference type="ARBA" id="ARBA00023125"/>
    </source>
</evidence>
<evidence type="ECO:0000256" key="24">
    <source>
        <dbReference type="PROSITE-ProRule" id="PRU00509"/>
    </source>
</evidence>
<evidence type="ECO:0000256" key="12">
    <source>
        <dbReference type="ARBA" id="ARBA00022786"/>
    </source>
</evidence>
<evidence type="ECO:0000259" key="26">
    <source>
        <dbReference type="PROSITE" id="PS50016"/>
    </source>
</evidence>